<dbReference type="EMBL" id="VULT01000002">
    <property type="protein sequence ID" value="MSS16480.1"/>
    <property type="molecule type" value="Genomic_DNA"/>
</dbReference>
<keyword evidence="7 9" id="KW-0368">Histidine biosynthesis</keyword>
<dbReference type="SUPFAM" id="SSF51366">
    <property type="entry name" value="Ribulose-phoshate binding barrel"/>
    <property type="match status" value="1"/>
</dbReference>
<accession>A0A6L5X865</accession>
<dbReference type="EC" id="5.3.1.16" evidence="9"/>
<dbReference type="InterPro" id="IPR006062">
    <property type="entry name" value="His_biosynth"/>
</dbReference>
<organism evidence="11 12">
    <name type="scientific">Sodaliphilus pleomorphus</name>
    <dbReference type="NCBI Taxonomy" id="2606626"/>
    <lineage>
        <taxon>Bacteria</taxon>
        <taxon>Pseudomonadati</taxon>
        <taxon>Bacteroidota</taxon>
        <taxon>Bacteroidia</taxon>
        <taxon>Bacteroidales</taxon>
        <taxon>Muribaculaceae</taxon>
        <taxon>Sodaliphilus</taxon>
    </lineage>
</organism>
<evidence type="ECO:0000256" key="4">
    <source>
        <dbReference type="ARBA" id="ARBA00009667"/>
    </source>
</evidence>
<dbReference type="HAMAP" id="MF_01014">
    <property type="entry name" value="HisA"/>
    <property type="match status" value="1"/>
</dbReference>
<feature type="active site" description="Proton acceptor" evidence="9">
    <location>
        <position position="8"/>
    </location>
</feature>
<evidence type="ECO:0000256" key="3">
    <source>
        <dbReference type="ARBA" id="ARBA00005133"/>
    </source>
</evidence>
<comment type="similarity">
    <text evidence="4 9 10">Belongs to the HisA/HisF family.</text>
</comment>
<dbReference type="FunFam" id="3.20.20.70:FF:000009">
    <property type="entry name" value="1-(5-phosphoribosyl)-5-[(5-phosphoribosylamino)methylideneamino] imidazole-4-carboxamide isomerase"/>
    <property type="match status" value="1"/>
</dbReference>
<keyword evidence="6 9" id="KW-0028">Amino-acid biosynthesis</keyword>
<comment type="catalytic activity">
    <reaction evidence="1 9">
        <text>1-(5-phospho-beta-D-ribosyl)-5-[(5-phospho-beta-D-ribosylamino)methylideneamino]imidazole-4-carboxamide = 5-[(5-phospho-1-deoxy-D-ribulos-1-ylimino)methylamino]-1-(5-phospho-beta-D-ribosyl)imidazole-4-carboxamide</text>
        <dbReference type="Rhea" id="RHEA:15469"/>
        <dbReference type="ChEBI" id="CHEBI:58435"/>
        <dbReference type="ChEBI" id="CHEBI:58525"/>
        <dbReference type="EC" id="5.3.1.16"/>
    </reaction>
</comment>
<sequence>MDIVPAIDIMGGKCVRLSRGDYSTEKVYNEEPLDVARALEDAGCTRLHLVDLDGARSQHIVNYRTLERIAGHTGLLIDFGGGLKTDHDLHIAFDSGASQVTGGSVAVSHPQVMEGWLRKYGPQAIILGADARNGKISTCGWLDDSEQQVVPFIEHYASLGVTQVISTDIDKDGMLQGPSIELYKSILARLPRLRLIASGGVSGLPDVYALDAIGVPAVIVGKAIYENKISLKALEAFNVSRAAGQ</sequence>
<comment type="subcellular location">
    <subcellularLocation>
        <location evidence="2 9">Cytoplasm</location>
    </subcellularLocation>
</comment>
<dbReference type="GO" id="GO:0003949">
    <property type="term" value="F:1-(5-phosphoribosyl)-5-[(5-phosphoribosylamino)methylideneamino]imidazole-4-carboxamide isomerase activity"/>
    <property type="evidence" value="ECO:0007669"/>
    <property type="project" value="UniProtKB-UniRule"/>
</dbReference>
<dbReference type="Proteomes" id="UP000483362">
    <property type="component" value="Unassembled WGS sequence"/>
</dbReference>
<dbReference type="CDD" id="cd04732">
    <property type="entry name" value="HisA"/>
    <property type="match status" value="1"/>
</dbReference>
<protein>
    <recommendedName>
        <fullName evidence="9">1-(5-phosphoribosyl)-5-[(5-phosphoribosylamino)methylideneamino] imidazole-4-carboxamide isomerase</fullName>
        <ecNumber evidence="9">5.3.1.16</ecNumber>
    </recommendedName>
    <alternativeName>
        <fullName evidence="9">Phosphoribosylformimino-5-aminoimidazole carboxamide ribotide isomerase</fullName>
    </alternativeName>
</protein>
<dbReference type="AlphaFoldDB" id="A0A6L5X865"/>
<proteinExistence type="inferred from homology"/>
<dbReference type="GO" id="GO:0000105">
    <property type="term" value="P:L-histidine biosynthetic process"/>
    <property type="evidence" value="ECO:0007669"/>
    <property type="project" value="UniProtKB-UniRule"/>
</dbReference>
<evidence type="ECO:0000256" key="10">
    <source>
        <dbReference type="RuleBase" id="RU003657"/>
    </source>
</evidence>
<name>A0A6L5X865_9BACT</name>
<keyword evidence="5 9" id="KW-0963">Cytoplasm</keyword>
<evidence type="ECO:0000256" key="9">
    <source>
        <dbReference type="HAMAP-Rule" id="MF_01014"/>
    </source>
</evidence>
<dbReference type="GO" id="GO:0000162">
    <property type="term" value="P:L-tryptophan biosynthetic process"/>
    <property type="evidence" value="ECO:0007669"/>
    <property type="project" value="TreeGrafter"/>
</dbReference>
<dbReference type="InterPro" id="IPR013785">
    <property type="entry name" value="Aldolase_TIM"/>
</dbReference>
<evidence type="ECO:0000313" key="11">
    <source>
        <dbReference type="EMBL" id="MSS16480.1"/>
    </source>
</evidence>
<dbReference type="InterPro" id="IPR011060">
    <property type="entry name" value="RibuloseP-bd_barrel"/>
</dbReference>
<evidence type="ECO:0000256" key="2">
    <source>
        <dbReference type="ARBA" id="ARBA00004496"/>
    </source>
</evidence>
<keyword evidence="12" id="KW-1185">Reference proteome</keyword>
<evidence type="ECO:0000256" key="7">
    <source>
        <dbReference type="ARBA" id="ARBA00023102"/>
    </source>
</evidence>
<dbReference type="GO" id="GO:0005737">
    <property type="term" value="C:cytoplasm"/>
    <property type="evidence" value="ECO:0007669"/>
    <property type="project" value="UniProtKB-SubCell"/>
</dbReference>
<reference evidence="11 12" key="1">
    <citation type="submission" date="2019-08" db="EMBL/GenBank/DDBJ databases">
        <title>In-depth cultivation of the pig gut microbiome towards novel bacterial diversity and tailored functional studies.</title>
        <authorList>
            <person name="Wylensek D."/>
            <person name="Hitch T.C.A."/>
            <person name="Clavel T."/>
        </authorList>
    </citation>
    <scope>NUCLEOTIDE SEQUENCE [LARGE SCALE GENOMIC DNA]</scope>
    <source>
        <strain evidence="11 12">Oil-RF-744-WCA-WT-10</strain>
    </source>
</reference>
<comment type="caution">
    <text evidence="11">The sequence shown here is derived from an EMBL/GenBank/DDBJ whole genome shotgun (WGS) entry which is preliminary data.</text>
</comment>
<feature type="active site" description="Proton donor" evidence="9">
    <location>
        <position position="130"/>
    </location>
</feature>
<evidence type="ECO:0000256" key="6">
    <source>
        <dbReference type="ARBA" id="ARBA00022605"/>
    </source>
</evidence>
<dbReference type="Pfam" id="PF00977">
    <property type="entry name" value="His_biosynth"/>
    <property type="match status" value="1"/>
</dbReference>
<dbReference type="Gene3D" id="3.20.20.70">
    <property type="entry name" value="Aldolase class I"/>
    <property type="match status" value="1"/>
</dbReference>
<evidence type="ECO:0000256" key="8">
    <source>
        <dbReference type="ARBA" id="ARBA00023235"/>
    </source>
</evidence>
<keyword evidence="8 9" id="KW-0413">Isomerase</keyword>
<evidence type="ECO:0000256" key="1">
    <source>
        <dbReference type="ARBA" id="ARBA00000901"/>
    </source>
</evidence>
<dbReference type="PANTHER" id="PTHR43090">
    <property type="entry name" value="1-(5-PHOSPHORIBOSYL)-5-[(5-PHOSPHORIBOSYLAMINO)METHYLIDENEAMINO] IMIDAZOLE-4-CARBOXAMIDE ISOMERASE"/>
    <property type="match status" value="1"/>
</dbReference>
<dbReference type="PANTHER" id="PTHR43090:SF2">
    <property type="entry name" value="1-(5-PHOSPHORIBOSYL)-5-[(5-PHOSPHORIBOSYLAMINO)METHYLIDENEAMINO] IMIDAZOLE-4-CARBOXAMIDE ISOMERASE"/>
    <property type="match status" value="1"/>
</dbReference>
<comment type="pathway">
    <text evidence="3 9">Amino-acid biosynthesis; L-histidine biosynthesis; L-histidine from 5-phospho-alpha-D-ribose 1-diphosphate: step 4/9.</text>
</comment>
<gene>
    <name evidence="9" type="primary">hisA</name>
    <name evidence="11" type="ORF">FYJ29_01640</name>
</gene>
<dbReference type="InterPro" id="IPR023016">
    <property type="entry name" value="HisA/PriA"/>
</dbReference>
<evidence type="ECO:0000256" key="5">
    <source>
        <dbReference type="ARBA" id="ARBA00022490"/>
    </source>
</evidence>
<evidence type="ECO:0000313" key="12">
    <source>
        <dbReference type="Proteomes" id="UP000483362"/>
    </source>
</evidence>
<dbReference type="InterPro" id="IPR044524">
    <property type="entry name" value="Isoase_HisA-like"/>
</dbReference>
<dbReference type="UniPathway" id="UPA00031">
    <property type="reaction ID" value="UER00009"/>
</dbReference>